<dbReference type="eggNOG" id="COG3444">
    <property type="taxonomic scope" value="Bacteria"/>
</dbReference>
<keyword evidence="6" id="KW-0598">Phosphotransferase system</keyword>
<dbReference type="GO" id="GO:0009401">
    <property type="term" value="P:phosphoenolpyruvate-dependent sugar phosphotransferase system"/>
    <property type="evidence" value="ECO:0007669"/>
    <property type="project" value="UniProtKB-KW"/>
</dbReference>
<dbReference type="Proteomes" id="UP000004757">
    <property type="component" value="Unassembled WGS sequence"/>
</dbReference>
<keyword evidence="7" id="KW-0418">Kinase</keyword>
<dbReference type="SUPFAM" id="SSF52728">
    <property type="entry name" value="PTS IIb component"/>
    <property type="match status" value="1"/>
</dbReference>
<dbReference type="EMBL" id="ADNC01000012">
    <property type="protein sequence ID" value="EFF41542.1"/>
    <property type="molecule type" value="Genomic_DNA"/>
</dbReference>
<evidence type="ECO:0000256" key="6">
    <source>
        <dbReference type="ARBA" id="ARBA00022683"/>
    </source>
</evidence>
<reference evidence="9 10" key="1">
    <citation type="submission" date="2010-03" db="EMBL/GenBank/DDBJ databases">
        <authorList>
            <person name="Glass J.I."/>
            <person name="Benders G.A."/>
            <person name="Durkin A.S."/>
            <person name="Farmerie W.G."/>
            <person name="Hlavinka K."/>
            <person name="Hostetler J."/>
            <person name="Jackson J."/>
            <person name="May M.A."/>
            <person name="Miller R.H."/>
            <person name="Paralanov V."/>
            <person name="Radune D."/>
            <person name="Szczypinski B."/>
            <person name="Brown D.R."/>
        </authorList>
    </citation>
    <scope>NUCLEOTIDE SEQUENCE [LARGE SCALE GENOMIC DNA]</scope>
    <source>
        <strain evidence="9 10">A21JP2</strain>
    </source>
</reference>
<evidence type="ECO:0000256" key="3">
    <source>
        <dbReference type="ARBA" id="ARBA00022490"/>
    </source>
</evidence>
<dbReference type="GO" id="GO:0005737">
    <property type="term" value="C:cytoplasm"/>
    <property type="evidence" value="ECO:0007669"/>
    <property type="project" value="UniProtKB-SubCell"/>
</dbReference>
<feature type="non-terminal residue" evidence="9">
    <location>
        <position position="35"/>
    </location>
</feature>
<keyword evidence="10" id="KW-1185">Reference proteome</keyword>
<gene>
    <name evidence="9" type="ORF">MALL_0098</name>
</gene>
<accession>D4XVT5</accession>
<evidence type="ECO:0000256" key="7">
    <source>
        <dbReference type="ARBA" id="ARBA00022777"/>
    </source>
</evidence>
<dbReference type="Gene3D" id="3.40.35.10">
    <property type="entry name" value="Phosphotransferase system, sorbose subfamily IIB component"/>
    <property type="match status" value="1"/>
</dbReference>
<dbReference type="InterPro" id="IPR004720">
    <property type="entry name" value="PTS_IIB_sorbose-sp"/>
</dbReference>
<dbReference type="InterPro" id="IPR036667">
    <property type="entry name" value="PTS_IIB_sorbose-sp_sf"/>
</dbReference>
<evidence type="ECO:0000256" key="5">
    <source>
        <dbReference type="ARBA" id="ARBA00022679"/>
    </source>
</evidence>
<dbReference type="Pfam" id="PF03830">
    <property type="entry name" value="PTSIIB_sorb"/>
    <property type="match status" value="1"/>
</dbReference>
<evidence type="ECO:0000256" key="4">
    <source>
        <dbReference type="ARBA" id="ARBA00022597"/>
    </source>
</evidence>
<dbReference type="GO" id="GO:0008982">
    <property type="term" value="F:protein-N(PI)-phosphohistidine-sugar phosphotransferase activity"/>
    <property type="evidence" value="ECO:0007669"/>
    <property type="project" value="InterPro"/>
</dbReference>
<keyword evidence="3" id="KW-0963">Cytoplasm</keyword>
<evidence type="ECO:0000256" key="1">
    <source>
        <dbReference type="ARBA" id="ARBA00004496"/>
    </source>
</evidence>
<evidence type="ECO:0000256" key="2">
    <source>
        <dbReference type="ARBA" id="ARBA00022448"/>
    </source>
</evidence>
<dbReference type="AlphaFoldDB" id="D4XVT5"/>
<proteinExistence type="predicted"/>
<evidence type="ECO:0000313" key="10">
    <source>
        <dbReference type="Proteomes" id="UP000004757"/>
    </source>
</evidence>
<keyword evidence="5" id="KW-0808">Transferase</keyword>
<comment type="subcellular location">
    <subcellularLocation>
        <location evidence="1">Cytoplasm</location>
    </subcellularLocation>
</comment>
<sequence>MAKIIHARVDERLMHGQASIWMQVNGCNSVIVAND</sequence>
<dbReference type="GO" id="GO:0016301">
    <property type="term" value="F:kinase activity"/>
    <property type="evidence" value="ECO:0007669"/>
    <property type="project" value="UniProtKB-KW"/>
</dbReference>
<dbReference type="STRING" id="747682.MALL_0098"/>
<comment type="caution">
    <text evidence="9">The sequence shown here is derived from an EMBL/GenBank/DDBJ whole genome shotgun (WGS) entry which is preliminary data.</text>
</comment>
<protein>
    <recommendedName>
        <fullName evidence="8">PTS EIIB type-4 domain-containing protein</fullName>
    </recommendedName>
</protein>
<keyword evidence="4" id="KW-0762">Sugar transport</keyword>
<evidence type="ECO:0000313" key="9">
    <source>
        <dbReference type="EMBL" id="EFF41542.1"/>
    </source>
</evidence>
<name>D4XVT5_9BACT</name>
<feature type="domain" description="PTS EIIB type-4" evidence="8">
    <location>
        <begin position="4"/>
        <end position="35"/>
    </location>
</feature>
<keyword evidence="2" id="KW-0813">Transport</keyword>
<evidence type="ECO:0000259" key="8">
    <source>
        <dbReference type="Pfam" id="PF03830"/>
    </source>
</evidence>
<organism evidence="9 10">
    <name type="scientific">Mycoplasmopsis alligatoris A21JP2</name>
    <dbReference type="NCBI Taxonomy" id="747682"/>
    <lineage>
        <taxon>Bacteria</taxon>
        <taxon>Bacillati</taxon>
        <taxon>Mycoplasmatota</taxon>
        <taxon>Mycoplasmoidales</taxon>
        <taxon>Metamycoplasmataceae</taxon>
        <taxon>Mycoplasmopsis</taxon>
    </lineage>
</organism>